<reference evidence="1" key="1">
    <citation type="submission" date="2022-10" db="EMBL/GenBank/DDBJ databases">
        <title>The complete genomes of actinobacterial strains from the NBC collection.</title>
        <authorList>
            <person name="Joergensen T.S."/>
            <person name="Alvarez Arevalo M."/>
            <person name="Sterndorff E.B."/>
            <person name="Faurdal D."/>
            <person name="Vuksanovic O."/>
            <person name="Mourched A.-S."/>
            <person name="Charusanti P."/>
            <person name="Shaw S."/>
            <person name="Blin K."/>
            <person name="Weber T."/>
        </authorList>
    </citation>
    <scope>NUCLEOTIDE SEQUENCE</scope>
    <source>
        <strain evidence="1">NBC_00119</strain>
    </source>
</reference>
<gene>
    <name evidence="1" type="ORF">OHU69_00830</name>
</gene>
<dbReference type="AlphaFoldDB" id="A0AAU1TZI7"/>
<dbReference type="NCBIfam" id="NF042914">
    <property type="entry name" value="SAV915_dom"/>
    <property type="match status" value="1"/>
</dbReference>
<evidence type="ECO:0000313" key="1">
    <source>
        <dbReference type="EMBL" id="WTS09812.1"/>
    </source>
</evidence>
<evidence type="ECO:0008006" key="2">
    <source>
        <dbReference type="Google" id="ProtNLM"/>
    </source>
</evidence>
<sequence length="149" mass="16164">MSMPHGEPTAPRRSRLLDYIDEALPSRPAADRETGPKPGVPAYHTPVFVPAHPRSIHATSADGRAVRVPFITYELFEHSAGGIVALAFTTLDRLVVLLGEYQPWVATSLGPLAEAMAEREVTVRLDPAALAGEPHWQPAALAAYAQEMY</sequence>
<name>A0AAU1TZI7_9ACTN</name>
<dbReference type="EMBL" id="CP108195">
    <property type="protein sequence ID" value="WTS09812.1"/>
    <property type="molecule type" value="Genomic_DNA"/>
</dbReference>
<organism evidence="1">
    <name type="scientific">Streptomyces sp. NBC_00119</name>
    <dbReference type="NCBI Taxonomy" id="2975659"/>
    <lineage>
        <taxon>Bacteria</taxon>
        <taxon>Bacillati</taxon>
        <taxon>Actinomycetota</taxon>
        <taxon>Actinomycetes</taxon>
        <taxon>Kitasatosporales</taxon>
        <taxon>Streptomycetaceae</taxon>
        <taxon>Streptomyces</taxon>
    </lineage>
</organism>
<protein>
    <recommendedName>
        <fullName evidence="2">SseB protein N-terminal domain-containing protein</fullName>
    </recommendedName>
</protein>
<accession>A0AAU1TZI7</accession>
<proteinExistence type="predicted"/>
<dbReference type="InterPro" id="IPR049975">
    <property type="entry name" value="SAV_915-like_dom"/>
</dbReference>